<dbReference type="GO" id="GO:0032259">
    <property type="term" value="P:methylation"/>
    <property type="evidence" value="ECO:0007669"/>
    <property type="project" value="UniProtKB-KW"/>
</dbReference>
<dbReference type="PANTHER" id="PTHR31299:SF0">
    <property type="entry name" value="ESTERASE, PUTATIVE (AFU_ORTHOLOGUE AFUA_1G05850)-RELATED"/>
    <property type="match status" value="1"/>
</dbReference>
<dbReference type="EMBL" id="CADCTV010000217">
    <property type="protein sequence ID" value="CAA9308999.1"/>
    <property type="molecule type" value="Genomic_DNA"/>
</dbReference>
<dbReference type="CDD" id="cd14728">
    <property type="entry name" value="Ere-like"/>
    <property type="match status" value="1"/>
</dbReference>
<keyword evidence="1" id="KW-0489">Methyltransferase</keyword>
<dbReference type="GO" id="GO:0046677">
    <property type="term" value="P:response to antibiotic"/>
    <property type="evidence" value="ECO:0007669"/>
    <property type="project" value="InterPro"/>
</dbReference>
<dbReference type="InterPro" id="IPR052036">
    <property type="entry name" value="Hydrolase/PRTase-associated"/>
</dbReference>
<name>A0A6J4KMC0_9BACT</name>
<evidence type="ECO:0000313" key="1">
    <source>
        <dbReference type="EMBL" id="CAA9308999.1"/>
    </source>
</evidence>
<dbReference type="EC" id="2.1.1.77" evidence="1"/>
<feature type="non-terminal residue" evidence="1">
    <location>
        <position position="180"/>
    </location>
</feature>
<dbReference type="SUPFAM" id="SSF159501">
    <property type="entry name" value="EreA/ChaN-like"/>
    <property type="match status" value="1"/>
</dbReference>
<dbReference type="Gene3D" id="3.30.1870.10">
    <property type="entry name" value="EreA-like, domain 2"/>
    <property type="match status" value="1"/>
</dbReference>
<sequence length="180" mass="19994">MRILFNTILLALAAACSPGPEPRPAPGRIQPVDTAVNGVAATVRAAARPVTGSERDYDPLMAITREATFVLLGESTHGTDEFYRERARITRRLVQEQGFTAMAIEGDWPDAERVNRYVRGLGTDRTATEALSGLTRFPEWMWPNAPIRELVEWMRTHNAGRAPEAQVGFYGMDLYSLTES</sequence>
<dbReference type="AlphaFoldDB" id="A0A6J4KMC0"/>
<gene>
    <name evidence="1" type="ORF">AVDCRST_MAG89-991</name>
</gene>
<dbReference type="Pfam" id="PF05139">
    <property type="entry name" value="Erythro_esteras"/>
    <property type="match status" value="1"/>
</dbReference>
<keyword evidence="1" id="KW-0808">Transferase</keyword>
<dbReference type="GO" id="GO:0004719">
    <property type="term" value="F:protein-L-isoaspartate (D-aspartate) O-methyltransferase activity"/>
    <property type="evidence" value="ECO:0007669"/>
    <property type="project" value="UniProtKB-EC"/>
</dbReference>
<dbReference type="PANTHER" id="PTHR31299">
    <property type="entry name" value="ESTERASE, PUTATIVE (AFU_ORTHOLOGUE AFUA_1G05850)-RELATED"/>
    <property type="match status" value="1"/>
</dbReference>
<dbReference type="InterPro" id="IPR007815">
    <property type="entry name" value="Emycin_Estase"/>
</dbReference>
<protein>
    <submittedName>
        <fullName evidence="1">Protein-L-isoaspartate O-methyltransferase</fullName>
        <ecNumber evidence="1">2.1.1.77</ecNumber>
    </submittedName>
</protein>
<organism evidence="1">
    <name type="scientific">uncultured Gemmatimonadota bacterium</name>
    <dbReference type="NCBI Taxonomy" id="203437"/>
    <lineage>
        <taxon>Bacteria</taxon>
        <taxon>Pseudomonadati</taxon>
        <taxon>Gemmatimonadota</taxon>
        <taxon>environmental samples</taxon>
    </lineage>
</organism>
<reference evidence="1" key="1">
    <citation type="submission" date="2020-02" db="EMBL/GenBank/DDBJ databases">
        <authorList>
            <person name="Meier V. D."/>
        </authorList>
    </citation>
    <scope>NUCLEOTIDE SEQUENCE</scope>
    <source>
        <strain evidence="1">AVDCRST_MAG89</strain>
    </source>
</reference>
<proteinExistence type="predicted"/>
<accession>A0A6J4KMC0</accession>
<dbReference type="PROSITE" id="PS51257">
    <property type="entry name" value="PROKAR_LIPOPROTEIN"/>
    <property type="match status" value="1"/>
</dbReference>